<proteinExistence type="predicted"/>
<dbReference type="Proteomes" id="UP001168528">
    <property type="component" value="Unassembled WGS sequence"/>
</dbReference>
<accession>A0ABT8RDA5</accession>
<name>A0ABT8RDA5_9BACT</name>
<dbReference type="InterPro" id="IPR007657">
    <property type="entry name" value="Glycosyltransferase_61"/>
</dbReference>
<sequence length="423" mass="47728">MTKLLPKITNRLTRLMEQTIPYNLRYRPTGTYCTSEEFCKANSTDARCISLYPELTTKLKVPESLYQALSAYKVYDGDAADDPCTLAVTTHYQVVKVPNGRIFTDNVGTIAVISADNKLINDVSFQYNPSKGPDPVNAVFKQKYFKEPVYYKGTVFTALTGGGAVNNYGHWLIDVLPRIFLLKESGLFNTVDWFVLPNYAHDYHKDSLKMLGIDEHKIINGQLVHHLQADTIIASTAPRGKRSFLIPDWVTTLHRKYFLTEEILDDKPSPAMIYISRKDSNLRIVTNEDSVINVLKADGFETILSSKLSFKEKINLFYKAKVIVSASSAGLGSLFYANPQAKVLEIFSQGFVHTHYYNMAKSVGMNYYYLICKHPSPATTSKEGEREDITVDIDKLKQKVQEMLSTGPNASDIIPGLTFRMYL</sequence>
<evidence type="ECO:0000313" key="5">
    <source>
        <dbReference type="EMBL" id="MDO1450065.1"/>
    </source>
</evidence>
<feature type="domain" description="Glycosyltransferase 61 catalytic" evidence="4">
    <location>
        <begin position="168"/>
        <end position="344"/>
    </location>
</feature>
<comment type="caution">
    <text evidence="5">The sequence shown here is derived from an EMBL/GenBank/DDBJ whole genome shotgun (WGS) entry which is preliminary data.</text>
</comment>
<dbReference type="PANTHER" id="PTHR20961">
    <property type="entry name" value="GLYCOSYLTRANSFERASE"/>
    <property type="match status" value="1"/>
</dbReference>
<dbReference type="EMBL" id="JAUKPO010000025">
    <property type="protein sequence ID" value="MDO1450065.1"/>
    <property type="molecule type" value="Genomic_DNA"/>
</dbReference>
<dbReference type="RefSeq" id="WP_302040868.1">
    <property type="nucleotide sequence ID" value="NZ_JAUKPO010000025.1"/>
</dbReference>
<evidence type="ECO:0000259" key="4">
    <source>
        <dbReference type="Pfam" id="PF04577"/>
    </source>
</evidence>
<organism evidence="5 6">
    <name type="scientific">Rhodocytophaga aerolata</name>
    <dbReference type="NCBI Taxonomy" id="455078"/>
    <lineage>
        <taxon>Bacteria</taxon>
        <taxon>Pseudomonadati</taxon>
        <taxon>Bacteroidota</taxon>
        <taxon>Cytophagia</taxon>
        <taxon>Cytophagales</taxon>
        <taxon>Rhodocytophagaceae</taxon>
        <taxon>Rhodocytophaga</taxon>
    </lineage>
</organism>
<gene>
    <name evidence="5" type="ORF">Q0590_27540</name>
</gene>
<evidence type="ECO:0000256" key="2">
    <source>
        <dbReference type="ARBA" id="ARBA00022679"/>
    </source>
</evidence>
<dbReference type="Pfam" id="PF04577">
    <property type="entry name" value="Glyco_transf_61"/>
    <property type="match status" value="1"/>
</dbReference>
<keyword evidence="3" id="KW-0325">Glycoprotein</keyword>
<evidence type="ECO:0000256" key="1">
    <source>
        <dbReference type="ARBA" id="ARBA00022676"/>
    </source>
</evidence>
<keyword evidence="1" id="KW-0328">Glycosyltransferase</keyword>
<keyword evidence="2" id="KW-0808">Transferase</keyword>
<dbReference type="InterPro" id="IPR049625">
    <property type="entry name" value="Glyco_transf_61_cat"/>
</dbReference>
<reference evidence="5" key="1">
    <citation type="submission" date="2023-07" db="EMBL/GenBank/DDBJ databases">
        <title>The genome sequence of Rhodocytophaga aerolata KACC 12507.</title>
        <authorList>
            <person name="Zhang X."/>
        </authorList>
    </citation>
    <scope>NUCLEOTIDE SEQUENCE</scope>
    <source>
        <strain evidence="5">KACC 12507</strain>
    </source>
</reference>
<protein>
    <submittedName>
        <fullName evidence="5">Glycosyltransferase 61 family protein</fullName>
    </submittedName>
</protein>
<evidence type="ECO:0000313" key="6">
    <source>
        <dbReference type="Proteomes" id="UP001168528"/>
    </source>
</evidence>
<keyword evidence="6" id="KW-1185">Reference proteome</keyword>
<evidence type="ECO:0000256" key="3">
    <source>
        <dbReference type="ARBA" id="ARBA00023180"/>
    </source>
</evidence>